<evidence type="ECO:0000313" key="2">
    <source>
        <dbReference type="EnsemblPlants" id="TraesCS2A02G065900.1"/>
    </source>
</evidence>
<dbReference type="Proteomes" id="UP000019116">
    <property type="component" value="Chromosome 2A"/>
</dbReference>
<dbReference type="EnsemblPlants" id="TraesCS2A02G065900.1">
    <property type="protein sequence ID" value="TraesCS2A02G065900.1"/>
    <property type="gene ID" value="TraesCS2A02G065900"/>
</dbReference>
<dbReference type="Gramene" id="TraesRN2A0100090500.1">
    <property type="protein sequence ID" value="TraesRN2A0100090500.1"/>
    <property type="gene ID" value="TraesRN2A0100090500"/>
</dbReference>
<dbReference type="Gramene" id="TraesCAD_scaffold_086482_01G000200.1">
    <property type="protein sequence ID" value="TraesCAD_scaffold_086482_01G000200.1"/>
    <property type="gene ID" value="TraesCAD_scaffold_086482_01G000200"/>
</dbReference>
<accession>A0A3B6AR30</accession>
<evidence type="ECO:0000256" key="1">
    <source>
        <dbReference type="SAM" id="MobiDB-lite"/>
    </source>
</evidence>
<organism evidence="2">
    <name type="scientific">Triticum aestivum</name>
    <name type="common">Wheat</name>
    <dbReference type="NCBI Taxonomy" id="4565"/>
    <lineage>
        <taxon>Eukaryota</taxon>
        <taxon>Viridiplantae</taxon>
        <taxon>Streptophyta</taxon>
        <taxon>Embryophyta</taxon>
        <taxon>Tracheophyta</taxon>
        <taxon>Spermatophyta</taxon>
        <taxon>Magnoliopsida</taxon>
        <taxon>Liliopsida</taxon>
        <taxon>Poales</taxon>
        <taxon>Poaceae</taxon>
        <taxon>BOP clade</taxon>
        <taxon>Pooideae</taxon>
        <taxon>Triticodae</taxon>
        <taxon>Triticeae</taxon>
        <taxon>Triticinae</taxon>
        <taxon>Triticum</taxon>
    </lineage>
</organism>
<dbReference type="Gramene" id="TraesCS2A02G065900.1">
    <property type="protein sequence ID" value="TraesCS2A02G065900.1"/>
    <property type="gene ID" value="TraesCS2A02G065900"/>
</dbReference>
<keyword evidence="3" id="KW-1185">Reference proteome</keyword>
<feature type="compositionally biased region" description="Gly residues" evidence="1">
    <location>
        <begin position="151"/>
        <end position="165"/>
    </location>
</feature>
<reference evidence="2" key="2">
    <citation type="submission" date="2018-10" db="UniProtKB">
        <authorList>
            <consortium name="EnsemblPlants"/>
        </authorList>
    </citation>
    <scope>IDENTIFICATION</scope>
</reference>
<reference evidence="2" key="1">
    <citation type="submission" date="2018-08" db="EMBL/GenBank/DDBJ databases">
        <authorList>
            <person name="Rossello M."/>
        </authorList>
    </citation>
    <scope>NUCLEOTIDE SEQUENCE [LARGE SCALE GENOMIC DNA]</scope>
    <source>
        <strain evidence="2">cv. Chinese Spring</strain>
    </source>
</reference>
<dbReference type="InterPro" id="IPR029058">
    <property type="entry name" value="AB_hydrolase_fold"/>
</dbReference>
<dbReference type="Gramene" id="TraesCS2A03G0130500.1">
    <property type="protein sequence ID" value="TraesCS2A03G0130500.1.CDS"/>
    <property type="gene ID" value="TraesCS2A03G0130500"/>
</dbReference>
<sequence>MLSRTTGDVVKSMATMVFNTDLCPMLPLVTSACTIISTSANTVASTFAQNYMMQQMKNARITLVEVKTKGHLPHLTAGKMVAKHISDVIHEWIARTEPLTSIPPSLLPSYDRLREEIRVLKEENMLLKRENEALKKPAIDETTKLATVSRPGGGSHESSPGSGGS</sequence>
<dbReference type="Gramene" id="TraesROB_scaffold_072202_01G000100.1">
    <property type="protein sequence ID" value="TraesROB_scaffold_072202_01G000100.1"/>
    <property type="gene ID" value="TraesROB_scaffold_072202_01G000100"/>
</dbReference>
<dbReference type="Gramene" id="TraesWEE_scaffold_091412_01G000100.1">
    <property type="protein sequence ID" value="TraesWEE_scaffold_091412_01G000100.1"/>
    <property type="gene ID" value="TraesWEE_scaffold_091412_01G000100"/>
</dbReference>
<dbReference type="Gramene" id="TraesCLE_scaffold_053608_01G000200.1">
    <property type="protein sequence ID" value="TraesCLE_scaffold_053608_01G000200.1"/>
    <property type="gene ID" value="TraesCLE_scaffold_053608_01G000200"/>
</dbReference>
<evidence type="ECO:0000313" key="3">
    <source>
        <dbReference type="Proteomes" id="UP000019116"/>
    </source>
</evidence>
<proteinExistence type="predicted"/>
<dbReference type="AlphaFoldDB" id="A0A3B6AR30"/>
<dbReference type="Gene3D" id="3.40.50.1820">
    <property type="entry name" value="alpha/beta hydrolase"/>
    <property type="match status" value="1"/>
</dbReference>
<dbReference type="OMA" id="MMVFNTD"/>
<dbReference type="PROSITE" id="PS51257">
    <property type="entry name" value="PROKAR_LIPOPROTEIN"/>
    <property type="match status" value="1"/>
</dbReference>
<name>A0A3B6AR30_WHEAT</name>
<protein>
    <submittedName>
        <fullName evidence="2">Uncharacterized protein</fullName>
    </submittedName>
</protein>
<dbReference type="Gramene" id="TraesPARA_EIv1.0_0450020.1">
    <property type="protein sequence ID" value="TraesPARA_EIv1.0_0450020.1.CDS"/>
    <property type="gene ID" value="TraesPARA_EIv1.0_0450020"/>
</dbReference>
<feature type="region of interest" description="Disordered" evidence="1">
    <location>
        <begin position="136"/>
        <end position="165"/>
    </location>
</feature>